<feature type="domain" description="CBS" evidence="3">
    <location>
        <begin position="79"/>
        <end position="136"/>
    </location>
</feature>
<proteinExistence type="predicted"/>
<evidence type="ECO:0000313" key="4">
    <source>
        <dbReference type="EMBL" id="QSP94039.1"/>
    </source>
</evidence>
<dbReference type="InterPro" id="IPR000644">
    <property type="entry name" value="CBS_dom"/>
</dbReference>
<name>A0ABX7MPG2_9GAMM</name>
<dbReference type="InterPro" id="IPR046342">
    <property type="entry name" value="CBS_dom_sf"/>
</dbReference>
<protein>
    <submittedName>
        <fullName evidence="4">CBS domain-containing protein</fullName>
    </submittedName>
</protein>
<dbReference type="InterPro" id="IPR051257">
    <property type="entry name" value="Diverse_CBS-Domain"/>
</dbReference>
<accession>A0ABX7MPG2</accession>
<dbReference type="RefSeq" id="WP_206643261.1">
    <property type="nucleotide sequence ID" value="NZ_CP071247.1"/>
</dbReference>
<evidence type="ECO:0000256" key="1">
    <source>
        <dbReference type="ARBA" id="ARBA00023122"/>
    </source>
</evidence>
<evidence type="ECO:0000313" key="5">
    <source>
        <dbReference type="Proteomes" id="UP000663555"/>
    </source>
</evidence>
<dbReference type="SMART" id="SM00116">
    <property type="entry name" value="CBS"/>
    <property type="match status" value="2"/>
</dbReference>
<reference evidence="4 5" key="1">
    <citation type="submission" date="2021-03" db="EMBL/GenBank/DDBJ databases">
        <title>Genome sequencing of Marinobacter sp. LPB0319.</title>
        <authorList>
            <person name="Kim J."/>
        </authorList>
    </citation>
    <scope>NUCLEOTIDE SEQUENCE [LARGE SCALE GENOMIC DNA]</scope>
    <source>
        <strain evidence="4 5">LPB0319</strain>
    </source>
</reference>
<dbReference type="PROSITE" id="PS51371">
    <property type="entry name" value="CBS"/>
    <property type="match status" value="2"/>
</dbReference>
<dbReference type="PANTHER" id="PTHR43080">
    <property type="entry name" value="CBS DOMAIN-CONTAINING PROTEIN CBSX3, MITOCHONDRIAL"/>
    <property type="match status" value="1"/>
</dbReference>
<evidence type="ECO:0000256" key="2">
    <source>
        <dbReference type="PROSITE-ProRule" id="PRU00703"/>
    </source>
</evidence>
<dbReference type="PANTHER" id="PTHR43080:SF2">
    <property type="entry name" value="CBS DOMAIN-CONTAINING PROTEIN"/>
    <property type="match status" value="1"/>
</dbReference>
<evidence type="ECO:0000259" key="3">
    <source>
        <dbReference type="PROSITE" id="PS51371"/>
    </source>
</evidence>
<dbReference type="SUPFAM" id="SSF54631">
    <property type="entry name" value="CBS-domain pair"/>
    <property type="match status" value="1"/>
</dbReference>
<sequence length="202" mass="21978">MSIFVSEPGRPGGLAVRPTQARKVTDVTQVASSSAVKTSDNTKLGSHQPVHRRALEEYGASDDGQSPLTRDYLPVRRLFSSPCYSVEAIATLEQALSVMDEHKVRQLAITNNGQIAGLLEKAQALESMYRSKNGKLQVVNVELPAYITVTPETDAHHLARLMLSHELTSALVIDQSGTLQGIVTNTDYLRFFAGLAKDDAMV</sequence>
<keyword evidence="5" id="KW-1185">Reference proteome</keyword>
<dbReference type="Gene3D" id="3.10.580.10">
    <property type="entry name" value="CBS-domain"/>
    <property type="match status" value="2"/>
</dbReference>
<dbReference type="Proteomes" id="UP000663555">
    <property type="component" value="Chromosome"/>
</dbReference>
<feature type="domain" description="CBS" evidence="3">
    <location>
        <begin position="142"/>
        <end position="201"/>
    </location>
</feature>
<dbReference type="Pfam" id="PF00571">
    <property type="entry name" value="CBS"/>
    <property type="match status" value="2"/>
</dbReference>
<keyword evidence="1 2" id="KW-0129">CBS domain</keyword>
<gene>
    <name evidence="4" type="ORF">LPB19_12660</name>
</gene>
<organism evidence="4 5">
    <name type="scientific">Marinobacter salinisoli</name>
    <dbReference type="NCBI Taxonomy" id="2769486"/>
    <lineage>
        <taxon>Bacteria</taxon>
        <taxon>Pseudomonadati</taxon>
        <taxon>Pseudomonadota</taxon>
        <taxon>Gammaproteobacteria</taxon>
        <taxon>Pseudomonadales</taxon>
        <taxon>Marinobacteraceae</taxon>
        <taxon>Marinobacter</taxon>
    </lineage>
</organism>
<dbReference type="CDD" id="cd02205">
    <property type="entry name" value="CBS_pair_SF"/>
    <property type="match status" value="1"/>
</dbReference>
<dbReference type="EMBL" id="CP071247">
    <property type="protein sequence ID" value="QSP94039.1"/>
    <property type="molecule type" value="Genomic_DNA"/>
</dbReference>